<gene>
    <name evidence="2" type="ORF">PAHAL_1G041600</name>
</gene>
<sequence length="168" mass="18642">MGELLRWREQAFDSGSPFCGDRVESHSQRAVTRRSVTVDDSNKTIRDLNAPWYSNKTVWVTPFFFLPRRGKISGGKADRIPPRLADSPLYPYSPAPPYVPCRRRLGFALRTSPGRRYRTTPSASALGCPHRRRGRADAWGLVAPRGRSGAAAPGGLIGGKQQARLHTE</sequence>
<protein>
    <submittedName>
        <fullName evidence="2">Uncharacterized protein</fullName>
    </submittedName>
</protein>
<evidence type="ECO:0000256" key="1">
    <source>
        <dbReference type="SAM" id="MobiDB-lite"/>
    </source>
</evidence>
<dbReference type="Proteomes" id="UP000243499">
    <property type="component" value="Chromosome 1"/>
</dbReference>
<dbReference type="EMBL" id="CM008046">
    <property type="protein sequence ID" value="PVH65627.1"/>
    <property type="molecule type" value="Genomic_DNA"/>
</dbReference>
<dbReference type="AlphaFoldDB" id="A0A2T8KTX7"/>
<name>A0A2T8KTX7_9POAL</name>
<evidence type="ECO:0000313" key="2">
    <source>
        <dbReference type="EMBL" id="PVH65627.1"/>
    </source>
</evidence>
<feature type="compositionally biased region" description="Low complexity" evidence="1">
    <location>
        <begin position="145"/>
        <end position="154"/>
    </location>
</feature>
<feature type="region of interest" description="Disordered" evidence="1">
    <location>
        <begin position="145"/>
        <end position="168"/>
    </location>
</feature>
<reference evidence="2" key="1">
    <citation type="submission" date="2018-04" db="EMBL/GenBank/DDBJ databases">
        <title>WGS assembly of Panicum hallii.</title>
        <authorList>
            <person name="Lovell J."/>
            <person name="Jenkins J."/>
            <person name="Lowry D."/>
            <person name="Mamidi S."/>
            <person name="Sreedasyam A."/>
            <person name="Weng X."/>
            <person name="Barry K."/>
            <person name="Bonette J."/>
            <person name="Campitelli B."/>
            <person name="Daum C."/>
            <person name="Gordon S."/>
            <person name="Gould B."/>
            <person name="Lipzen A."/>
            <person name="Macqueen A."/>
            <person name="Palacio-Mejia J."/>
            <person name="Plott C."/>
            <person name="Shakirov E."/>
            <person name="Shu S."/>
            <person name="Yoshinaga Y."/>
            <person name="Zane M."/>
            <person name="Rokhsar D."/>
            <person name="Grimwood J."/>
            <person name="Schmutz J."/>
            <person name="Juenger T."/>
        </authorList>
    </citation>
    <scope>NUCLEOTIDE SEQUENCE [LARGE SCALE GENOMIC DNA]</scope>
    <source>
        <strain evidence="2">FIL2</strain>
    </source>
</reference>
<accession>A0A2T8KTX7</accession>
<organism evidence="2">
    <name type="scientific">Panicum hallii</name>
    <dbReference type="NCBI Taxonomy" id="206008"/>
    <lineage>
        <taxon>Eukaryota</taxon>
        <taxon>Viridiplantae</taxon>
        <taxon>Streptophyta</taxon>
        <taxon>Embryophyta</taxon>
        <taxon>Tracheophyta</taxon>
        <taxon>Spermatophyta</taxon>
        <taxon>Magnoliopsida</taxon>
        <taxon>Liliopsida</taxon>
        <taxon>Poales</taxon>
        <taxon>Poaceae</taxon>
        <taxon>PACMAD clade</taxon>
        <taxon>Panicoideae</taxon>
        <taxon>Panicodae</taxon>
        <taxon>Paniceae</taxon>
        <taxon>Panicinae</taxon>
        <taxon>Panicum</taxon>
        <taxon>Panicum sect. Panicum</taxon>
    </lineage>
</organism>
<dbReference type="Gramene" id="PVH65627">
    <property type="protein sequence ID" value="PVH65627"/>
    <property type="gene ID" value="PAHAL_1G041600"/>
</dbReference>
<proteinExistence type="predicted"/>